<comment type="caution">
    <text evidence="3">The sequence shown here is derived from an EMBL/GenBank/DDBJ whole genome shotgun (WGS) entry which is preliminary data.</text>
</comment>
<keyword evidence="1" id="KW-0175">Coiled coil</keyword>
<dbReference type="AlphaFoldDB" id="A0AAN7T840"/>
<gene>
    <name evidence="3" type="ORF">LTR05_001857</name>
</gene>
<evidence type="ECO:0000313" key="4">
    <source>
        <dbReference type="Proteomes" id="UP001309876"/>
    </source>
</evidence>
<feature type="region of interest" description="Disordered" evidence="2">
    <location>
        <begin position="243"/>
        <end position="313"/>
    </location>
</feature>
<sequence length="655" mass="73143">MSAPSHGNRPEEIVLSAYEPFESHPPGEVASCASSETDYAAALSKVPGFAGYTARNSESLNHGNTSESSRNVDGLDVIDETGVLCSLHSNEHVALEQDAPTGEGRLSAVSQLKHISRKRNLLLQIDTRTRAAERKLTSIRKDFKHEIARANATVDDNALFGIDDLTRRWRRRQLALQRLLREMDIAEGELSSLQQQRIRIQWQVKSLEDDLYTSMAEGTRPDDSVASQEDRLLTARVLGSATQGLPNHAASEQYPSLRSSPKSGILQNPRGSGVRSEPNILARKGNNSEKSLRHDSTSAVSSKRLRGRRDSANRAGLSSSLKLYASDVSTDGQQSLFDLLTRECGALFPPQHLQSHIEAASQDHILAATRKLNRVRRIDFRSVLGYDLGKLSPDLSSLKASQEIEYLSGPQRLASIRAETIHTGQYIYIWGLQMSQNAALETWRTYSRGRLDAGILAKYRKGDPLLQLIEEVRRLKVLVGSTEIFDLTTDAGDIPDIDVTSSIDVQPSGKSAWVLFHQVLTSDSRYQSQREFRTAKLDSVTYPCSFRFVDIYHVRQRLWLRQILSPPLIAAKERLQLRQLIPLRPHFSTEAQYVERTLQVAMWLAARSDSWSSGFLRIAIHCYGADVFRTLSFCVYGTTPGQPKREHGSSPARTT</sequence>
<feature type="compositionally biased region" description="Polar residues" evidence="2">
    <location>
        <begin position="253"/>
        <end position="270"/>
    </location>
</feature>
<feature type="coiled-coil region" evidence="1">
    <location>
        <begin position="176"/>
        <end position="210"/>
    </location>
</feature>
<evidence type="ECO:0000313" key="3">
    <source>
        <dbReference type="EMBL" id="KAK5091672.1"/>
    </source>
</evidence>
<reference evidence="3 4" key="1">
    <citation type="submission" date="2023-08" db="EMBL/GenBank/DDBJ databases">
        <title>Black Yeasts Isolated from many extreme environments.</title>
        <authorList>
            <person name="Coleine C."/>
            <person name="Stajich J.E."/>
            <person name="Selbmann L."/>
        </authorList>
    </citation>
    <scope>NUCLEOTIDE SEQUENCE [LARGE SCALE GENOMIC DNA]</scope>
    <source>
        <strain evidence="3 4">CCFEE 5910</strain>
    </source>
</reference>
<dbReference type="Proteomes" id="UP001309876">
    <property type="component" value="Unassembled WGS sequence"/>
</dbReference>
<keyword evidence="4" id="KW-1185">Reference proteome</keyword>
<protein>
    <submittedName>
        <fullName evidence="3">Uncharacterized protein</fullName>
    </submittedName>
</protein>
<evidence type="ECO:0000256" key="2">
    <source>
        <dbReference type="SAM" id="MobiDB-lite"/>
    </source>
</evidence>
<feature type="compositionally biased region" description="Basic and acidic residues" evidence="2">
    <location>
        <begin position="286"/>
        <end position="296"/>
    </location>
</feature>
<accession>A0AAN7T840</accession>
<organism evidence="3 4">
    <name type="scientific">Lithohypha guttulata</name>
    <dbReference type="NCBI Taxonomy" id="1690604"/>
    <lineage>
        <taxon>Eukaryota</taxon>
        <taxon>Fungi</taxon>
        <taxon>Dikarya</taxon>
        <taxon>Ascomycota</taxon>
        <taxon>Pezizomycotina</taxon>
        <taxon>Eurotiomycetes</taxon>
        <taxon>Chaetothyriomycetidae</taxon>
        <taxon>Chaetothyriales</taxon>
        <taxon>Trichomeriaceae</taxon>
        <taxon>Lithohypha</taxon>
    </lineage>
</organism>
<dbReference type="EMBL" id="JAVRRJ010000001">
    <property type="protein sequence ID" value="KAK5091672.1"/>
    <property type="molecule type" value="Genomic_DNA"/>
</dbReference>
<evidence type="ECO:0000256" key="1">
    <source>
        <dbReference type="SAM" id="Coils"/>
    </source>
</evidence>
<name>A0AAN7T840_9EURO</name>
<proteinExistence type="predicted"/>